<keyword evidence="2" id="KW-1185">Reference proteome</keyword>
<name>A0A017S7G8_ASPRC</name>
<accession>A0A017S7G8</accession>
<organism evidence="1 2">
    <name type="scientific">Aspergillus ruber (strain CBS 135680)</name>
    <dbReference type="NCBI Taxonomy" id="1388766"/>
    <lineage>
        <taxon>Eukaryota</taxon>
        <taxon>Fungi</taxon>
        <taxon>Dikarya</taxon>
        <taxon>Ascomycota</taxon>
        <taxon>Pezizomycotina</taxon>
        <taxon>Eurotiomycetes</taxon>
        <taxon>Eurotiomycetidae</taxon>
        <taxon>Eurotiales</taxon>
        <taxon>Aspergillaceae</taxon>
        <taxon>Aspergillus</taxon>
        <taxon>Aspergillus subgen. Aspergillus</taxon>
    </lineage>
</organism>
<dbReference type="Proteomes" id="UP000019804">
    <property type="component" value="Unassembled WGS sequence"/>
</dbReference>
<proteinExistence type="predicted"/>
<dbReference type="HOGENOM" id="CLU_2573510_0_0_1"/>
<dbReference type="AlphaFoldDB" id="A0A017S7G8"/>
<dbReference type="EMBL" id="KK088439">
    <property type="protein sequence ID" value="EYE92090.1"/>
    <property type="molecule type" value="Genomic_DNA"/>
</dbReference>
<evidence type="ECO:0000313" key="2">
    <source>
        <dbReference type="Proteomes" id="UP000019804"/>
    </source>
</evidence>
<reference evidence="2" key="1">
    <citation type="journal article" date="2014" name="Nat. Commun.">
        <title>Genomic adaptations of the halophilic Dead Sea filamentous fungus Eurotium rubrum.</title>
        <authorList>
            <person name="Kis-Papo T."/>
            <person name="Weig A.R."/>
            <person name="Riley R."/>
            <person name="Persoh D."/>
            <person name="Salamov A."/>
            <person name="Sun H."/>
            <person name="Lipzen A."/>
            <person name="Wasser S.P."/>
            <person name="Rambold G."/>
            <person name="Grigoriev I.V."/>
            <person name="Nevo E."/>
        </authorList>
    </citation>
    <scope>NUCLEOTIDE SEQUENCE [LARGE SCALE GENOMIC DNA]</scope>
    <source>
        <strain evidence="2">CBS 135680</strain>
    </source>
</reference>
<dbReference type="RefSeq" id="XP_040635778.1">
    <property type="nucleotide sequence ID" value="XM_040777946.1"/>
</dbReference>
<dbReference type="GeneID" id="63693070"/>
<gene>
    <name evidence="1" type="ORF">EURHEDRAFT_203771</name>
</gene>
<evidence type="ECO:0000313" key="1">
    <source>
        <dbReference type="EMBL" id="EYE92090.1"/>
    </source>
</evidence>
<sequence>MAFLGSLVLCASQSKTLSGDWQTILRRRLLPFAVTPSTRLLVFYGSGLIQGRHSEMRNSTIVHCRQSRSDIQPSQQNTIQR</sequence>
<protein>
    <submittedName>
        <fullName evidence="1">Uncharacterized protein</fullName>
    </submittedName>
</protein>